<dbReference type="AlphaFoldDB" id="A0A165SDT5"/>
<dbReference type="InterPro" id="IPR043708">
    <property type="entry name" value="DUF5648"/>
</dbReference>
<keyword evidence="3" id="KW-1185">Reference proteome</keyword>
<proteinExistence type="predicted"/>
<gene>
    <name evidence="2" type="ORF">DAEQUDRAFT_665103</name>
</gene>
<dbReference type="OrthoDB" id="9971254at2759"/>
<sequence length="138" mass="15756">SAAPFFRAYSSSAKDYFYTTNCKEMHRALTDLTYTYEGSMGLVLRLPTVSTTLLYRLYSLNKTDHFYTDNAIPHSDYRDQGTSAYVFETQVCGSILLYRLYSSSAMDHFYTTSETQRENALKDGYSDEGIACYVLPTL</sequence>
<dbReference type="Proteomes" id="UP000076727">
    <property type="component" value="Unassembled WGS sequence"/>
</dbReference>
<protein>
    <recommendedName>
        <fullName evidence="1">DUF5648 domain-containing protein</fullName>
    </recommendedName>
</protein>
<evidence type="ECO:0000259" key="1">
    <source>
        <dbReference type="Pfam" id="PF18885"/>
    </source>
</evidence>
<dbReference type="Pfam" id="PF18885">
    <property type="entry name" value="DUF5648"/>
    <property type="match status" value="1"/>
</dbReference>
<accession>A0A165SDT5</accession>
<dbReference type="EMBL" id="KV429043">
    <property type="protein sequence ID" value="KZT71845.1"/>
    <property type="molecule type" value="Genomic_DNA"/>
</dbReference>
<evidence type="ECO:0000313" key="2">
    <source>
        <dbReference type="EMBL" id="KZT71845.1"/>
    </source>
</evidence>
<feature type="non-terminal residue" evidence="2">
    <location>
        <position position="1"/>
    </location>
</feature>
<organism evidence="2 3">
    <name type="scientific">Daedalea quercina L-15889</name>
    <dbReference type="NCBI Taxonomy" id="1314783"/>
    <lineage>
        <taxon>Eukaryota</taxon>
        <taxon>Fungi</taxon>
        <taxon>Dikarya</taxon>
        <taxon>Basidiomycota</taxon>
        <taxon>Agaricomycotina</taxon>
        <taxon>Agaricomycetes</taxon>
        <taxon>Polyporales</taxon>
        <taxon>Fomitopsis</taxon>
    </lineage>
</organism>
<feature type="domain" description="DUF5648" evidence="1">
    <location>
        <begin position="4"/>
        <end position="135"/>
    </location>
</feature>
<reference evidence="2 3" key="1">
    <citation type="journal article" date="2016" name="Mol. Biol. Evol.">
        <title>Comparative Genomics of Early-Diverging Mushroom-Forming Fungi Provides Insights into the Origins of Lignocellulose Decay Capabilities.</title>
        <authorList>
            <person name="Nagy L.G."/>
            <person name="Riley R."/>
            <person name="Tritt A."/>
            <person name="Adam C."/>
            <person name="Daum C."/>
            <person name="Floudas D."/>
            <person name="Sun H."/>
            <person name="Yadav J.S."/>
            <person name="Pangilinan J."/>
            <person name="Larsson K.H."/>
            <person name="Matsuura K."/>
            <person name="Barry K."/>
            <person name="Labutti K."/>
            <person name="Kuo R."/>
            <person name="Ohm R.A."/>
            <person name="Bhattacharya S.S."/>
            <person name="Shirouzu T."/>
            <person name="Yoshinaga Y."/>
            <person name="Martin F.M."/>
            <person name="Grigoriev I.V."/>
            <person name="Hibbett D.S."/>
        </authorList>
    </citation>
    <scope>NUCLEOTIDE SEQUENCE [LARGE SCALE GENOMIC DNA]</scope>
    <source>
        <strain evidence="2 3">L-15889</strain>
    </source>
</reference>
<name>A0A165SDT5_9APHY</name>
<evidence type="ECO:0000313" key="3">
    <source>
        <dbReference type="Proteomes" id="UP000076727"/>
    </source>
</evidence>